<dbReference type="SUPFAM" id="SSF143011">
    <property type="entry name" value="RelE-like"/>
    <property type="match status" value="1"/>
</dbReference>
<dbReference type="Gene3D" id="3.30.2310.20">
    <property type="entry name" value="RelE-like"/>
    <property type="match status" value="1"/>
</dbReference>
<dbReference type="EMBL" id="BMOK01000005">
    <property type="protein sequence ID" value="GGL51087.1"/>
    <property type="molecule type" value="Genomic_DNA"/>
</dbReference>
<proteinExistence type="predicted"/>
<accession>A0A917S1Q4</accession>
<gene>
    <name evidence="1" type="ORF">GCM10007968_14200</name>
</gene>
<organism evidence="1 2">
    <name type="scientific">Sporolactobacillus putidus</name>
    <dbReference type="NCBI Taxonomy" id="492735"/>
    <lineage>
        <taxon>Bacteria</taxon>
        <taxon>Bacillati</taxon>
        <taxon>Bacillota</taxon>
        <taxon>Bacilli</taxon>
        <taxon>Bacillales</taxon>
        <taxon>Sporolactobacillaceae</taxon>
        <taxon>Sporolactobacillus</taxon>
    </lineage>
</organism>
<sequence>MLGIKFHPKAIKEIKKIKKQDKKFYGRINDTIEAIRHDPTIGDTKKYNLAGYYSVDLYHQGTNYELTYRIDHNESDRIIIIMMFSTRENFYQELRRRLGR</sequence>
<dbReference type="AlphaFoldDB" id="A0A917S1Q4"/>
<dbReference type="InterPro" id="IPR031552">
    <property type="entry name" value="ParE-like_toxin"/>
</dbReference>
<evidence type="ECO:0000313" key="1">
    <source>
        <dbReference type="EMBL" id="GGL51087.1"/>
    </source>
</evidence>
<keyword evidence="2" id="KW-1185">Reference proteome</keyword>
<dbReference type="RefSeq" id="WP_188802399.1">
    <property type="nucleotide sequence ID" value="NZ_BMOK01000005.1"/>
</dbReference>
<protein>
    <submittedName>
        <fullName evidence="1">Uncharacterized protein</fullName>
    </submittedName>
</protein>
<dbReference type="Pfam" id="PF15781">
    <property type="entry name" value="ParE-like_toxin"/>
    <property type="match status" value="1"/>
</dbReference>
<reference evidence="1" key="2">
    <citation type="submission" date="2020-09" db="EMBL/GenBank/DDBJ databases">
        <authorList>
            <person name="Sun Q."/>
            <person name="Ohkuma M."/>
        </authorList>
    </citation>
    <scope>NUCLEOTIDE SEQUENCE</scope>
    <source>
        <strain evidence="1">JCM 15325</strain>
    </source>
</reference>
<name>A0A917S1Q4_9BACL</name>
<comment type="caution">
    <text evidence="1">The sequence shown here is derived from an EMBL/GenBank/DDBJ whole genome shotgun (WGS) entry which is preliminary data.</text>
</comment>
<evidence type="ECO:0000313" key="2">
    <source>
        <dbReference type="Proteomes" id="UP000654670"/>
    </source>
</evidence>
<dbReference type="InterPro" id="IPR035093">
    <property type="entry name" value="RelE/ParE_toxin_dom_sf"/>
</dbReference>
<dbReference type="Proteomes" id="UP000654670">
    <property type="component" value="Unassembled WGS sequence"/>
</dbReference>
<reference evidence="1" key="1">
    <citation type="journal article" date="2014" name="Int. J. Syst. Evol. Microbiol.">
        <title>Complete genome sequence of Corynebacterium casei LMG S-19264T (=DSM 44701T), isolated from a smear-ripened cheese.</title>
        <authorList>
            <consortium name="US DOE Joint Genome Institute (JGI-PGF)"/>
            <person name="Walter F."/>
            <person name="Albersmeier A."/>
            <person name="Kalinowski J."/>
            <person name="Ruckert C."/>
        </authorList>
    </citation>
    <scope>NUCLEOTIDE SEQUENCE</scope>
    <source>
        <strain evidence="1">JCM 15325</strain>
    </source>
</reference>